<feature type="transmembrane region" description="Helical" evidence="6">
    <location>
        <begin position="208"/>
        <end position="227"/>
    </location>
</feature>
<evidence type="ECO:0000259" key="7">
    <source>
        <dbReference type="SMART" id="SM00014"/>
    </source>
</evidence>
<protein>
    <recommendedName>
        <fullName evidence="7">Phosphatidic acid phosphatase type 2/haloperoxidase domain-containing protein</fullName>
    </recommendedName>
</protein>
<evidence type="ECO:0000256" key="6">
    <source>
        <dbReference type="SAM" id="Phobius"/>
    </source>
</evidence>
<comment type="similarity">
    <text evidence="2">Belongs to the PA-phosphatase related phosphoesterase family.</text>
</comment>
<keyword evidence="9" id="KW-1185">Reference proteome</keyword>
<proteinExistence type="inferred from homology"/>
<dbReference type="InterPro" id="IPR043216">
    <property type="entry name" value="PAP-like"/>
</dbReference>
<evidence type="ECO:0000256" key="2">
    <source>
        <dbReference type="ARBA" id="ARBA00008816"/>
    </source>
</evidence>
<evidence type="ECO:0000256" key="5">
    <source>
        <dbReference type="ARBA" id="ARBA00023136"/>
    </source>
</evidence>
<sequence length="275" mass="31476">MRRSGRILFPNYILIEIFVRVFLLAVLCAMQFLKPHMHHITEEELHTYYKRPRQESYITPWVTILLIGGLPAMIIFVPLIIMKNYAEAIQAFLAWTLALLINAIITETVKLIVGRPRPDYFYRCYPDGNVKSHCKDVIEGRKSFPSGHSSFSFCSLGFLSMWLCGKLGVFSRSRGQGYRIVTCLVPLVIGGAVAISRWCDNHHHWEDILAGVLLGFALAYFCYRQYYLPLDSNSSGQPYVPETDASDNDAQECCTWYSNNVFRVTVPFCYKSSLN</sequence>
<keyword evidence="4 6" id="KW-1133">Transmembrane helix</keyword>
<evidence type="ECO:0000256" key="1">
    <source>
        <dbReference type="ARBA" id="ARBA00004141"/>
    </source>
</evidence>
<dbReference type="GO" id="GO:0006644">
    <property type="term" value="P:phospholipid metabolic process"/>
    <property type="evidence" value="ECO:0007669"/>
    <property type="project" value="InterPro"/>
</dbReference>
<name>A0A921ZI71_MANSE</name>
<keyword evidence="5 6" id="KW-0472">Membrane</keyword>
<feature type="transmembrane region" description="Helical" evidence="6">
    <location>
        <begin position="150"/>
        <end position="170"/>
    </location>
</feature>
<reference evidence="8" key="2">
    <citation type="submission" date="2020-12" db="EMBL/GenBank/DDBJ databases">
        <authorList>
            <person name="Kanost M."/>
        </authorList>
    </citation>
    <scope>NUCLEOTIDE SEQUENCE</scope>
</reference>
<reference evidence="8" key="1">
    <citation type="journal article" date="2016" name="Insect Biochem. Mol. Biol.">
        <title>Multifaceted biological insights from a draft genome sequence of the tobacco hornworm moth, Manduca sexta.</title>
        <authorList>
            <person name="Kanost M.R."/>
            <person name="Arrese E.L."/>
            <person name="Cao X."/>
            <person name="Chen Y.R."/>
            <person name="Chellapilla S."/>
            <person name="Goldsmith M.R."/>
            <person name="Grosse-Wilde E."/>
            <person name="Heckel D.G."/>
            <person name="Herndon N."/>
            <person name="Jiang H."/>
            <person name="Papanicolaou A."/>
            <person name="Qu J."/>
            <person name="Soulages J.L."/>
            <person name="Vogel H."/>
            <person name="Walters J."/>
            <person name="Waterhouse R.M."/>
            <person name="Ahn S.J."/>
            <person name="Almeida F.C."/>
            <person name="An C."/>
            <person name="Aqrawi P."/>
            <person name="Bretschneider A."/>
            <person name="Bryant W.B."/>
            <person name="Bucks S."/>
            <person name="Chao H."/>
            <person name="Chevignon G."/>
            <person name="Christen J.M."/>
            <person name="Clarke D.F."/>
            <person name="Dittmer N.T."/>
            <person name="Ferguson L.C.F."/>
            <person name="Garavelou S."/>
            <person name="Gordon K.H.J."/>
            <person name="Gunaratna R.T."/>
            <person name="Han Y."/>
            <person name="Hauser F."/>
            <person name="He Y."/>
            <person name="Heidel-Fischer H."/>
            <person name="Hirsh A."/>
            <person name="Hu Y."/>
            <person name="Jiang H."/>
            <person name="Kalra D."/>
            <person name="Klinner C."/>
            <person name="Konig C."/>
            <person name="Kovar C."/>
            <person name="Kroll A.R."/>
            <person name="Kuwar S.S."/>
            <person name="Lee S.L."/>
            <person name="Lehman R."/>
            <person name="Li K."/>
            <person name="Li Z."/>
            <person name="Liang H."/>
            <person name="Lovelace S."/>
            <person name="Lu Z."/>
            <person name="Mansfield J.H."/>
            <person name="McCulloch K.J."/>
            <person name="Mathew T."/>
            <person name="Morton B."/>
            <person name="Muzny D.M."/>
            <person name="Neunemann D."/>
            <person name="Ongeri F."/>
            <person name="Pauchet Y."/>
            <person name="Pu L.L."/>
            <person name="Pyrousis I."/>
            <person name="Rao X.J."/>
            <person name="Redding A."/>
            <person name="Roesel C."/>
            <person name="Sanchez-Gracia A."/>
            <person name="Schaack S."/>
            <person name="Shukla A."/>
            <person name="Tetreau G."/>
            <person name="Wang Y."/>
            <person name="Xiong G.H."/>
            <person name="Traut W."/>
            <person name="Walsh T.K."/>
            <person name="Worley K.C."/>
            <person name="Wu D."/>
            <person name="Wu W."/>
            <person name="Wu Y.Q."/>
            <person name="Zhang X."/>
            <person name="Zou Z."/>
            <person name="Zucker H."/>
            <person name="Briscoe A.D."/>
            <person name="Burmester T."/>
            <person name="Clem R.J."/>
            <person name="Feyereisen R."/>
            <person name="Grimmelikhuijzen C.J.P."/>
            <person name="Hamodrakas S.J."/>
            <person name="Hansson B.S."/>
            <person name="Huguet E."/>
            <person name="Jermiin L.S."/>
            <person name="Lan Q."/>
            <person name="Lehman H.K."/>
            <person name="Lorenzen M."/>
            <person name="Merzendorfer H."/>
            <person name="Michalopoulos I."/>
            <person name="Morton D.B."/>
            <person name="Muthukrishnan S."/>
            <person name="Oakeshott J.G."/>
            <person name="Palmer W."/>
            <person name="Park Y."/>
            <person name="Passarelli A.L."/>
            <person name="Rozas J."/>
            <person name="Schwartz L.M."/>
            <person name="Smith W."/>
            <person name="Southgate A."/>
            <person name="Vilcinskas A."/>
            <person name="Vogt R."/>
            <person name="Wang P."/>
            <person name="Werren J."/>
            <person name="Yu X.Q."/>
            <person name="Zhou J.J."/>
            <person name="Brown S.J."/>
            <person name="Scherer S.E."/>
            <person name="Richards S."/>
            <person name="Blissard G.W."/>
        </authorList>
    </citation>
    <scope>NUCLEOTIDE SEQUENCE</scope>
</reference>
<keyword evidence="3 6" id="KW-0812">Transmembrane</keyword>
<feature type="transmembrane region" description="Helical" evidence="6">
    <location>
        <begin position="92"/>
        <end position="113"/>
    </location>
</feature>
<accession>A0A921ZI71</accession>
<dbReference type="SUPFAM" id="SSF48317">
    <property type="entry name" value="Acid phosphatase/Vanadium-dependent haloperoxidase"/>
    <property type="match status" value="1"/>
</dbReference>
<dbReference type="SMART" id="SM00014">
    <property type="entry name" value="acidPPc"/>
    <property type="match status" value="1"/>
</dbReference>
<dbReference type="GO" id="GO:0046839">
    <property type="term" value="P:phospholipid dephosphorylation"/>
    <property type="evidence" value="ECO:0007669"/>
    <property type="project" value="TreeGrafter"/>
</dbReference>
<dbReference type="AlphaFoldDB" id="A0A921ZI71"/>
<evidence type="ECO:0000256" key="4">
    <source>
        <dbReference type="ARBA" id="ARBA00022989"/>
    </source>
</evidence>
<dbReference type="PANTHER" id="PTHR10165:SF35">
    <property type="entry name" value="RE23632P"/>
    <property type="match status" value="1"/>
</dbReference>
<evidence type="ECO:0000313" key="8">
    <source>
        <dbReference type="EMBL" id="KAG6457127.1"/>
    </source>
</evidence>
<evidence type="ECO:0000313" key="9">
    <source>
        <dbReference type="Proteomes" id="UP000791440"/>
    </source>
</evidence>
<feature type="transmembrane region" description="Helical" evidence="6">
    <location>
        <begin position="177"/>
        <end position="196"/>
    </location>
</feature>
<dbReference type="Pfam" id="PF01569">
    <property type="entry name" value="PAP2"/>
    <property type="match status" value="1"/>
</dbReference>
<gene>
    <name evidence="8" type="ORF">O3G_MSEX010135</name>
</gene>
<dbReference type="Proteomes" id="UP000791440">
    <property type="component" value="Unassembled WGS sequence"/>
</dbReference>
<evidence type="ECO:0000256" key="3">
    <source>
        <dbReference type="ARBA" id="ARBA00022692"/>
    </source>
</evidence>
<feature type="transmembrane region" description="Helical" evidence="6">
    <location>
        <begin position="12"/>
        <end position="33"/>
    </location>
</feature>
<organism evidence="8 9">
    <name type="scientific">Manduca sexta</name>
    <name type="common">Tobacco hawkmoth</name>
    <name type="synonym">Tobacco hornworm</name>
    <dbReference type="NCBI Taxonomy" id="7130"/>
    <lineage>
        <taxon>Eukaryota</taxon>
        <taxon>Metazoa</taxon>
        <taxon>Ecdysozoa</taxon>
        <taxon>Arthropoda</taxon>
        <taxon>Hexapoda</taxon>
        <taxon>Insecta</taxon>
        <taxon>Pterygota</taxon>
        <taxon>Neoptera</taxon>
        <taxon>Endopterygota</taxon>
        <taxon>Lepidoptera</taxon>
        <taxon>Glossata</taxon>
        <taxon>Ditrysia</taxon>
        <taxon>Bombycoidea</taxon>
        <taxon>Sphingidae</taxon>
        <taxon>Sphinginae</taxon>
        <taxon>Sphingini</taxon>
        <taxon>Manduca</taxon>
    </lineage>
</organism>
<feature type="domain" description="Phosphatidic acid phosphatase type 2/haloperoxidase" evidence="7">
    <location>
        <begin position="90"/>
        <end position="223"/>
    </location>
</feature>
<feature type="transmembrane region" description="Helical" evidence="6">
    <location>
        <begin position="58"/>
        <end position="80"/>
    </location>
</feature>
<dbReference type="CDD" id="cd03390">
    <property type="entry name" value="PAP2_containing_1_like"/>
    <property type="match status" value="1"/>
</dbReference>
<dbReference type="InterPro" id="IPR000326">
    <property type="entry name" value="PAP2/HPO"/>
</dbReference>
<comment type="subcellular location">
    <subcellularLocation>
        <location evidence="1">Membrane</location>
        <topology evidence="1">Multi-pass membrane protein</topology>
    </subcellularLocation>
</comment>
<dbReference type="InterPro" id="IPR036938">
    <property type="entry name" value="PAP2/HPO_sf"/>
</dbReference>
<dbReference type="GO" id="GO:0008195">
    <property type="term" value="F:phosphatidate phosphatase activity"/>
    <property type="evidence" value="ECO:0007669"/>
    <property type="project" value="TreeGrafter"/>
</dbReference>
<dbReference type="GO" id="GO:0016020">
    <property type="term" value="C:membrane"/>
    <property type="evidence" value="ECO:0007669"/>
    <property type="project" value="UniProtKB-SubCell"/>
</dbReference>
<dbReference type="EMBL" id="JH668535">
    <property type="protein sequence ID" value="KAG6457127.1"/>
    <property type="molecule type" value="Genomic_DNA"/>
</dbReference>
<dbReference type="Gene3D" id="1.20.144.10">
    <property type="entry name" value="Phosphatidic acid phosphatase type 2/haloperoxidase"/>
    <property type="match status" value="1"/>
</dbReference>
<dbReference type="PANTHER" id="PTHR10165">
    <property type="entry name" value="LIPID PHOSPHATE PHOSPHATASE"/>
    <property type="match status" value="1"/>
</dbReference>
<comment type="caution">
    <text evidence="8">The sequence shown here is derived from an EMBL/GenBank/DDBJ whole genome shotgun (WGS) entry which is preliminary data.</text>
</comment>